<sequence length="100" mass="11606">MKVEEPINTKIPIIKVYMEWSDTKNIILEKRTLEDKLKDYKEKSSTKQKVNVASGSRKGKINVIMEEDINPVLTEEEKNYQAARDKDLDHSKSLKVTLDL</sequence>
<evidence type="ECO:0000313" key="1">
    <source>
        <dbReference type="EMBL" id="CAH1444594.1"/>
    </source>
</evidence>
<name>A0AAU9P3H0_9ASTR</name>
<dbReference type="EMBL" id="CAKMRJ010005523">
    <property type="protein sequence ID" value="CAH1444594.1"/>
    <property type="molecule type" value="Genomic_DNA"/>
</dbReference>
<dbReference type="Proteomes" id="UP001157418">
    <property type="component" value="Unassembled WGS sequence"/>
</dbReference>
<protein>
    <submittedName>
        <fullName evidence="1">Uncharacterized protein</fullName>
    </submittedName>
</protein>
<reference evidence="1 2" key="1">
    <citation type="submission" date="2022-01" db="EMBL/GenBank/DDBJ databases">
        <authorList>
            <person name="Xiong W."/>
            <person name="Schranz E."/>
        </authorList>
    </citation>
    <scope>NUCLEOTIDE SEQUENCE [LARGE SCALE GENOMIC DNA]</scope>
</reference>
<dbReference type="AlphaFoldDB" id="A0AAU9P3H0"/>
<gene>
    <name evidence="1" type="ORF">LVIROSA_LOCUS30411</name>
</gene>
<comment type="caution">
    <text evidence="1">The sequence shown here is derived from an EMBL/GenBank/DDBJ whole genome shotgun (WGS) entry which is preliminary data.</text>
</comment>
<accession>A0AAU9P3H0</accession>
<organism evidence="1 2">
    <name type="scientific">Lactuca virosa</name>
    <dbReference type="NCBI Taxonomy" id="75947"/>
    <lineage>
        <taxon>Eukaryota</taxon>
        <taxon>Viridiplantae</taxon>
        <taxon>Streptophyta</taxon>
        <taxon>Embryophyta</taxon>
        <taxon>Tracheophyta</taxon>
        <taxon>Spermatophyta</taxon>
        <taxon>Magnoliopsida</taxon>
        <taxon>eudicotyledons</taxon>
        <taxon>Gunneridae</taxon>
        <taxon>Pentapetalae</taxon>
        <taxon>asterids</taxon>
        <taxon>campanulids</taxon>
        <taxon>Asterales</taxon>
        <taxon>Asteraceae</taxon>
        <taxon>Cichorioideae</taxon>
        <taxon>Cichorieae</taxon>
        <taxon>Lactucinae</taxon>
        <taxon>Lactuca</taxon>
    </lineage>
</organism>
<keyword evidence="2" id="KW-1185">Reference proteome</keyword>
<proteinExistence type="predicted"/>
<evidence type="ECO:0000313" key="2">
    <source>
        <dbReference type="Proteomes" id="UP001157418"/>
    </source>
</evidence>